<dbReference type="InterPro" id="IPR051304">
    <property type="entry name" value="SCF_F-box_domain"/>
</dbReference>
<dbReference type="OrthoDB" id="1082638at2759"/>
<dbReference type="Pfam" id="PF03478">
    <property type="entry name" value="Beta-prop_KIB1-4"/>
    <property type="match status" value="1"/>
</dbReference>
<dbReference type="AlphaFoldDB" id="A0A8T2BTW4"/>
<dbReference type="EMBL" id="JAEFBJ010000007">
    <property type="protein sequence ID" value="KAG7588384.1"/>
    <property type="molecule type" value="Genomic_DNA"/>
</dbReference>
<protein>
    <recommendedName>
        <fullName evidence="1">KIB1-4 beta-propeller domain-containing protein</fullName>
    </recommendedName>
</protein>
<dbReference type="PANTHER" id="PTHR47123">
    <property type="entry name" value="F-BOX PROTEIN SKIP23"/>
    <property type="match status" value="1"/>
</dbReference>
<evidence type="ECO:0000313" key="3">
    <source>
        <dbReference type="Proteomes" id="UP000694251"/>
    </source>
</evidence>
<evidence type="ECO:0000259" key="1">
    <source>
        <dbReference type="Pfam" id="PF03478"/>
    </source>
</evidence>
<organism evidence="2 3">
    <name type="scientific">Arabidopsis suecica</name>
    <name type="common">Swedish thale-cress</name>
    <name type="synonym">Cardaminopsis suecica</name>
    <dbReference type="NCBI Taxonomy" id="45249"/>
    <lineage>
        <taxon>Eukaryota</taxon>
        <taxon>Viridiplantae</taxon>
        <taxon>Streptophyta</taxon>
        <taxon>Embryophyta</taxon>
        <taxon>Tracheophyta</taxon>
        <taxon>Spermatophyta</taxon>
        <taxon>Magnoliopsida</taxon>
        <taxon>eudicotyledons</taxon>
        <taxon>Gunneridae</taxon>
        <taxon>Pentapetalae</taxon>
        <taxon>rosids</taxon>
        <taxon>malvids</taxon>
        <taxon>Brassicales</taxon>
        <taxon>Brassicaceae</taxon>
        <taxon>Camelineae</taxon>
        <taxon>Arabidopsis</taxon>
    </lineage>
</organism>
<accession>A0A8T2BTW4</accession>
<dbReference type="InterPro" id="IPR005174">
    <property type="entry name" value="KIB1-4_b-propeller"/>
</dbReference>
<reference evidence="2 3" key="1">
    <citation type="submission" date="2020-12" db="EMBL/GenBank/DDBJ databases">
        <title>Concerted genomic and epigenomic changes stabilize Arabidopsis allopolyploids.</title>
        <authorList>
            <person name="Chen Z."/>
        </authorList>
    </citation>
    <scope>NUCLEOTIDE SEQUENCE [LARGE SCALE GENOMIC DNA]</scope>
    <source>
        <strain evidence="2">As9502</strain>
        <tissue evidence="2">Leaf</tissue>
    </source>
</reference>
<proteinExistence type="predicted"/>
<evidence type="ECO:0000313" key="2">
    <source>
        <dbReference type="EMBL" id="KAG7588384.1"/>
    </source>
</evidence>
<feature type="domain" description="KIB1-4 beta-propeller" evidence="1">
    <location>
        <begin position="91"/>
        <end position="364"/>
    </location>
</feature>
<name>A0A8T2BTW4_ARASU</name>
<gene>
    <name evidence="2" type="ORF">ISN44_As07g007190</name>
</gene>
<dbReference type="Proteomes" id="UP000694251">
    <property type="component" value="Chromosome 7"/>
</dbReference>
<keyword evidence="3" id="KW-1185">Reference proteome</keyword>
<sequence length="416" mass="47345">MVDWTKLPEELLRMIAVRSFSAVELKRFCSICKTWRSSVSTTDTPLSTNPLIKLKPLVISVYTNGGLQQINDLNLYAFLSRASFFRVTLSSSSTQGWLIKSDVDINLGTLHLLHPLSRLPLLHWCQSFDLFKFTLTEIRQGFLVHYSRSNEAAFGFKKLVLAGKDRVFGIGFDGKIRYWNGEIWTRIKDQIGEFVDIMVLKGLIYALDSQGIVWWISSYSLSIFRYGTSLTNECGRDLSLVECCGELYIVDRLLEENVLKRKADSLDDDNAYVGVVPRITNVIHDDVGNEKCKVVERECPKTVGFKVYKVDEELGKWVEVKSLGDSAVVVATDTCFSVLAREYYGCVPNSIYFIDEKEVEVKVFKLDDGSIASMFGFERSCFQMFVPSFLCIKSANHLIRKSSLSSPFRVLNKRYN</sequence>
<comment type="caution">
    <text evidence="2">The sequence shown here is derived from an EMBL/GenBank/DDBJ whole genome shotgun (WGS) entry which is preliminary data.</text>
</comment>
<dbReference type="PANTHER" id="PTHR47123:SF25">
    <property type="entry name" value="F-BOX PROTEIN"/>
    <property type="match status" value="1"/>
</dbReference>